<keyword evidence="2" id="KW-1185">Reference proteome</keyword>
<sequence>MPYEEVNSGNHQRAHTIMHYRLFLFGKLAVQAVKKDPLSGRPIHNGYSITLNHNHKTGRLQGFIYKSYNSAIGVLEDRLA</sequence>
<gene>
    <name evidence="1" type="ORF">Moror_15848</name>
</gene>
<evidence type="ECO:0000313" key="1">
    <source>
        <dbReference type="EMBL" id="ESK81693.1"/>
    </source>
</evidence>
<dbReference type="EMBL" id="AWSO01002300">
    <property type="protein sequence ID" value="ESK81693.1"/>
    <property type="molecule type" value="Genomic_DNA"/>
</dbReference>
<protein>
    <submittedName>
        <fullName evidence="1">Uncharacterized protein</fullName>
    </submittedName>
</protein>
<name>V2W4H6_MONRO</name>
<evidence type="ECO:0000313" key="2">
    <source>
        <dbReference type="Proteomes" id="UP000017559"/>
    </source>
</evidence>
<dbReference type="Proteomes" id="UP000017559">
    <property type="component" value="Unassembled WGS sequence"/>
</dbReference>
<dbReference type="KEGG" id="mrr:Moror_15848"/>
<reference evidence="1 2" key="1">
    <citation type="journal article" date="2014" name="BMC Genomics">
        <title>Genome and secretome analysis of the hemibiotrophic fungal pathogen, Moniliophthora roreri, which causes frosty pod rot disease of cacao: mechanisms of the biotrophic and necrotrophic phases.</title>
        <authorList>
            <person name="Meinhardt L.W."/>
            <person name="Costa G.G.L."/>
            <person name="Thomazella D.P.T."/>
            <person name="Teixeira P.J.P.L."/>
            <person name="Carazzolle M.F."/>
            <person name="Schuster S.C."/>
            <person name="Carlson J.E."/>
            <person name="Guiltinan M.J."/>
            <person name="Mieczkowski P."/>
            <person name="Farmer A."/>
            <person name="Ramaraj T."/>
            <person name="Crozier J."/>
            <person name="Davis R.E."/>
            <person name="Shao J."/>
            <person name="Melnick R.L."/>
            <person name="Pereira G.A.G."/>
            <person name="Bailey B.A."/>
        </authorList>
    </citation>
    <scope>NUCLEOTIDE SEQUENCE [LARGE SCALE GENOMIC DNA]</scope>
    <source>
        <strain evidence="1 2">MCA 2997</strain>
    </source>
</reference>
<proteinExistence type="predicted"/>
<accession>V2W4H6</accession>
<dbReference type="HOGENOM" id="CLU_2590320_0_0_1"/>
<organism evidence="1 2">
    <name type="scientific">Moniliophthora roreri (strain MCA 2997)</name>
    <name type="common">Cocoa frosty pod rot fungus</name>
    <name type="synonym">Crinipellis roreri</name>
    <dbReference type="NCBI Taxonomy" id="1381753"/>
    <lineage>
        <taxon>Eukaryota</taxon>
        <taxon>Fungi</taxon>
        <taxon>Dikarya</taxon>
        <taxon>Basidiomycota</taxon>
        <taxon>Agaricomycotina</taxon>
        <taxon>Agaricomycetes</taxon>
        <taxon>Agaricomycetidae</taxon>
        <taxon>Agaricales</taxon>
        <taxon>Marasmiineae</taxon>
        <taxon>Marasmiaceae</taxon>
        <taxon>Moniliophthora</taxon>
    </lineage>
</organism>
<dbReference type="AlphaFoldDB" id="V2W4H6"/>
<comment type="caution">
    <text evidence="1">The sequence shown here is derived from an EMBL/GenBank/DDBJ whole genome shotgun (WGS) entry which is preliminary data.</text>
</comment>